<dbReference type="EMBL" id="CP001291">
    <property type="protein sequence ID" value="ACK70913.1"/>
    <property type="molecule type" value="Genomic_DNA"/>
</dbReference>
<dbReference type="OrthoDB" id="456867at2"/>
<evidence type="ECO:0000313" key="2">
    <source>
        <dbReference type="Proteomes" id="UP000002384"/>
    </source>
</evidence>
<organism evidence="1 2">
    <name type="scientific">Gloeothece citriformis (strain PCC 7424)</name>
    <name type="common">Cyanothece sp. (strain PCC 7424)</name>
    <dbReference type="NCBI Taxonomy" id="65393"/>
    <lineage>
        <taxon>Bacteria</taxon>
        <taxon>Bacillati</taxon>
        <taxon>Cyanobacteriota</taxon>
        <taxon>Cyanophyceae</taxon>
        <taxon>Oscillatoriophycideae</taxon>
        <taxon>Chroococcales</taxon>
        <taxon>Aphanothecaceae</taxon>
        <taxon>Gloeothece</taxon>
        <taxon>Gloeothece citriformis</taxon>
    </lineage>
</organism>
<protein>
    <submittedName>
        <fullName evidence="1">Uncharacterized protein</fullName>
    </submittedName>
</protein>
<evidence type="ECO:0000313" key="1">
    <source>
        <dbReference type="EMBL" id="ACK70913.1"/>
    </source>
</evidence>
<dbReference type="RefSeq" id="WP_015954517.1">
    <property type="nucleotide sequence ID" value="NC_011729.1"/>
</dbReference>
<dbReference type="KEGG" id="cyc:PCC7424_2496"/>
<keyword evidence="2" id="KW-1185">Reference proteome</keyword>
<accession>B7KK28</accession>
<reference evidence="2" key="1">
    <citation type="journal article" date="2011" name="MBio">
        <title>Novel metabolic attributes of the genus Cyanothece, comprising a group of unicellular nitrogen-fixing Cyanobacteria.</title>
        <authorList>
            <person name="Bandyopadhyay A."/>
            <person name="Elvitigala T."/>
            <person name="Welsh E."/>
            <person name="Stockel J."/>
            <person name="Liberton M."/>
            <person name="Min H."/>
            <person name="Sherman L.A."/>
            <person name="Pakrasi H.B."/>
        </authorList>
    </citation>
    <scope>NUCLEOTIDE SEQUENCE [LARGE SCALE GENOMIC DNA]</scope>
    <source>
        <strain evidence="2">PCC 7424</strain>
    </source>
</reference>
<gene>
    <name evidence="1" type="ordered locus">PCC7424_2496</name>
</gene>
<dbReference type="eggNOG" id="ENOG50328R3">
    <property type="taxonomic scope" value="Bacteria"/>
</dbReference>
<dbReference type="Proteomes" id="UP000002384">
    <property type="component" value="Chromosome"/>
</dbReference>
<dbReference type="AlphaFoldDB" id="B7KK28"/>
<sequence length="128" mass="15080">MKLSNLSLTALEKIKVVRWDRIIEKHEGPEEWESVLRYYDPEFMEVEGRWILLPIDCSSHANITILRTIWSESGHSVTLFLKDTTYDDDPFFSGFMAVCDKIKDENFFLAIVYHEWFIIEPAKGIFES</sequence>
<name>B7KK28_GLOC7</name>
<proteinExistence type="predicted"/>
<dbReference type="HOGENOM" id="CLU_1945706_0_0_3"/>